<dbReference type="HOGENOM" id="CLU_333360_0_0_10"/>
<accession>H1DHR3</accession>
<dbReference type="STRING" id="742817.HMPREF9449_01799"/>
<dbReference type="eggNOG" id="ENOG5030MZX">
    <property type="taxonomic scope" value="Bacteria"/>
</dbReference>
<dbReference type="EMBL" id="ADMC01000023">
    <property type="protein sequence ID" value="EHP47192.1"/>
    <property type="molecule type" value="Genomic_DNA"/>
</dbReference>
<evidence type="ECO:0000313" key="2">
    <source>
        <dbReference type="Proteomes" id="UP000004892"/>
    </source>
</evidence>
<name>H1DHR3_9BACT</name>
<keyword evidence="2" id="KW-1185">Reference proteome</keyword>
<dbReference type="RefSeq" id="WP_009136947.1">
    <property type="nucleotide sequence ID" value="NZ_JH594596.1"/>
</dbReference>
<protein>
    <submittedName>
        <fullName evidence="1">Uncharacterized protein</fullName>
    </submittedName>
</protein>
<reference evidence="1 2" key="1">
    <citation type="submission" date="2012-01" db="EMBL/GenBank/DDBJ databases">
        <title>The Genome Sequence of Odoribacter laneus YIT 12061.</title>
        <authorList>
            <consortium name="The Broad Institute Genome Sequencing Platform"/>
            <person name="Earl A."/>
            <person name="Ward D."/>
            <person name="Feldgarden M."/>
            <person name="Gevers D."/>
            <person name="Morotomi M."/>
            <person name="Young S.K."/>
            <person name="Zeng Q."/>
            <person name="Gargeya S."/>
            <person name="Fitzgerald M."/>
            <person name="Haas B."/>
            <person name="Abouelleil A."/>
            <person name="Alvarado L."/>
            <person name="Arachchi H.M."/>
            <person name="Berlin A."/>
            <person name="Chapman S.B."/>
            <person name="Gearin G."/>
            <person name="Goldberg J."/>
            <person name="Griggs A."/>
            <person name="Gujja S."/>
            <person name="Hansen M."/>
            <person name="Heiman D."/>
            <person name="Howarth C."/>
            <person name="Larimer J."/>
            <person name="Lui A."/>
            <person name="MacDonald P.J.P."/>
            <person name="McCowen C."/>
            <person name="Montmayeur A."/>
            <person name="Murphy C."/>
            <person name="Neiman D."/>
            <person name="Pearson M."/>
            <person name="Priest M."/>
            <person name="Roberts A."/>
            <person name="Saif S."/>
            <person name="Shea T."/>
            <person name="Sisk P."/>
            <person name="Stolte C."/>
            <person name="Sykes S."/>
            <person name="Wortman J."/>
            <person name="Nusbaum C."/>
            <person name="Birren B."/>
        </authorList>
    </citation>
    <scope>NUCLEOTIDE SEQUENCE [LARGE SCALE GENOMIC DNA]</scope>
    <source>
        <strain evidence="1 2">YIT 12061</strain>
    </source>
</reference>
<organism evidence="1 2">
    <name type="scientific">Odoribacter laneus YIT 12061</name>
    <dbReference type="NCBI Taxonomy" id="742817"/>
    <lineage>
        <taxon>Bacteria</taxon>
        <taxon>Pseudomonadati</taxon>
        <taxon>Bacteroidota</taxon>
        <taxon>Bacteroidia</taxon>
        <taxon>Bacteroidales</taxon>
        <taxon>Odoribacteraceae</taxon>
        <taxon>Odoribacter</taxon>
    </lineage>
</organism>
<sequence>MQTKIVLNGISHALPDSTSSDGDMLYLINLRKKDQSFHPVTEGKEYATLKDTYDIVYIHSNNKINNWIAVKEKQLYTDILNSPKLVCELSATITHIEHIGNTLILSTGEGFYYLLYKNGYYKQLGFKPPFPQATIQCIVSNSITDFTAIEGSVTDVQAAMEAMIIKNRWKEDSAYLLCGAYLLRYALRMYDGSYMLHSSPYFIFPCFPLHPYKSILAYDNNTFIKESSTANAELFYLSCEMEIYNLSDWNDIITDIDFFISEELGVITEKFKKIEDSIINITPPEKPNPYTRKSIRPQDIDKTAIIKNIDNVTNFYLIKSLSLKSDNLKVIFPEKIDIATLQNLVHQPTLPVDSFSHHNLSAAYTYTYNQRLHIANIQTHFFRGFKLQNFVVNKKTLGRRPGSSERPEDDKTLIKIQKAFIQIYINIDSSFNSYVLSQSEDIEYYYINPFFSYPDSRASKAVITFTDKNDMILKRRTLSLKPHPNLNLAYYMDSSLEDITILTETTFKFTYAIILLHVSEENKIKVSALQNPFIFLNENTYIVNGKVIGMATNAIPVSEGQFGQFPLYVFTNLGIYIFGIGSGSTVYSNVVPVAEEIALPGTIKNVAGAVFFLTSRGAFLITGSTPVAISSQLNTTKPFMQIPHFQDIKKRLFPKLIFDSLSYLDFIQRPDITIHYNYQENELLIISRSVPYAYVYNLNTQVWYMNTHIFLPVYNSFPYLFGIVNNKILNISDETNSSVSVLILLRPLKLNTQRFKNLQRYLFRSYLNVASEAGLFTLSSTDASNFVLKSSQKIKAGKYRDIDTGLLTANKYRYFSLLFGGELNSDSRIDYIETTWYNTYLNDKIK</sequence>
<dbReference type="PATRIC" id="fig|742817.3.peg.1912"/>
<dbReference type="GeneID" id="98069362"/>
<gene>
    <name evidence="1" type="ORF">HMPREF9449_01799</name>
</gene>
<dbReference type="AlphaFoldDB" id="H1DHR3"/>
<proteinExistence type="predicted"/>
<dbReference type="Proteomes" id="UP000004892">
    <property type="component" value="Unassembled WGS sequence"/>
</dbReference>
<comment type="caution">
    <text evidence="1">The sequence shown here is derived from an EMBL/GenBank/DDBJ whole genome shotgun (WGS) entry which is preliminary data.</text>
</comment>
<evidence type="ECO:0000313" key="1">
    <source>
        <dbReference type="EMBL" id="EHP47192.1"/>
    </source>
</evidence>